<name>A0AAN7B0C4_9PEZI</name>
<evidence type="ECO:0000256" key="4">
    <source>
        <dbReference type="ARBA" id="ARBA00022833"/>
    </source>
</evidence>
<dbReference type="SMART" id="SM00248">
    <property type="entry name" value="ANK"/>
    <property type="match status" value="11"/>
</dbReference>
<keyword evidence="1" id="KW-0479">Metal-binding</keyword>
<dbReference type="GO" id="GO:0008270">
    <property type="term" value="F:zinc ion binding"/>
    <property type="evidence" value="ECO:0007669"/>
    <property type="project" value="UniProtKB-KW"/>
</dbReference>
<feature type="repeat" description="ANK" evidence="6">
    <location>
        <begin position="614"/>
        <end position="643"/>
    </location>
</feature>
<sequence>MSFTPLKEAMIRLAQDKGQVYLIVDGLDALVEMSLGTDSLAALFELFECLLKLEAVHLLVSSRDHTGDDIDDPCLDLAQRDGGFEIIVQGRGYEADVDLMVATELSKSTWGRIRKNHPEWVDIIKNDLLTSIPRFGLVKLRLLDPQLHELLRRKDSIPSESEILDALNAIPKELDAFYDNALTRICNIRLNNAFLALQWLMCAIRPLRYTEFEELINWNQEKKKNPAFIRHSFASLVNFSKSSGPSSGETVELVFSSLKGYLVKQANKCGGLSAVHLILSKQCLDYIGQYAANPDNHNAPDKSEYNSDVKRSPRCLLHQRPLLEYAVNNWYRHVMEHLQGKQEAQSMSQPARKNPNSDGLWGWFQRLFADSGISVEKVGGGRCYRHPDLTFAQRSSAQKSVVDWVSSTKQFLDELRQNDEAARYALKNITYRGFETMAELLIEHQAPIETTVTTHTPLQAACMGEFNLLMYSLLQNPMHSVSGGKRLDLEDDGNEKAEQSRATPDPFVPWWPFIECILCRGKLGEHDGANIVRALLLAGADVDKQSKYGDTALHHATARGNIAAAVLLLQKNAEMEVWAEGPLNVSGRTTRWLDLDKPAKVPVYWPVPEKCHGTPLYWGIKMGQHDTVRLLLNHGANIRAQTRSRLRDGFAALHSDAEMVQLMVDHGLDVNEEDDHGLSPLQFAIGSNSLDVVELLLAKGANTEASTSCGRFPLMIAPTTATTKALLRNGADLHRHTYHSNIRLTALVWAASQGLHEVVRTLLEEGALFHDSLALAAYEGRIESVKVLLEFNAPVDAELRPGMTALTVAAEMGQSDIASLLLEHNASLLPRCPPFGSMLNASSYGGVDVVFEACWEQEPYMRHERDPRGRTALHFAAAGGKADIVRKLLDRGHDAKSEDFQGRNALHLAASSGSLPTVEELLEAQHGIDPAGKDRDGWNALHWAVRGGNRQIVEKLLACGSQNKSLADAQGWSPARIAIYHEHQHLLPLLGGEEPIRESGNHWWIVGCEHEGFRCDGCLIMPIRGPRFACITCRRSRVEFCFKCEQEGKALHPGHRFAERHSCQGDTRTQKIEKKGCIGLLAWETLMPHVSAHYENS</sequence>
<dbReference type="PANTHER" id="PTHR24198">
    <property type="entry name" value="ANKYRIN REPEAT AND PROTEIN KINASE DOMAIN-CONTAINING PROTEIN"/>
    <property type="match status" value="1"/>
</dbReference>
<evidence type="ECO:0000256" key="3">
    <source>
        <dbReference type="ARBA" id="ARBA00022771"/>
    </source>
</evidence>
<keyword evidence="2" id="KW-0677">Repeat</keyword>
<feature type="repeat" description="ANK" evidence="6">
    <location>
        <begin position="901"/>
        <end position="933"/>
    </location>
</feature>
<protein>
    <submittedName>
        <fullName evidence="7">Uncharacterized protein</fullName>
    </submittedName>
</protein>
<dbReference type="SUPFAM" id="SSF48403">
    <property type="entry name" value="Ankyrin repeat"/>
    <property type="match status" value="2"/>
</dbReference>
<dbReference type="PRINTS" id="PR01415">
    <property type="entry name" value="ANKYRIN"/>
</dbReference>
<organism evidence="7 8">
    <name type="scientific">Triangularia verruculosa</name>
    <dbReference type="NCBI Taxonomy" id="2587418"/>
    <lineage>
        <taxon>Eukaryota</taxon>
        <taxon>Fungi</taxon>
        <taxon>Dikarya</taxon>
        <taxon>Ascomycota</taxon>
        <taxon>Pezizomycotina</taxon>
        <taxon>Sordariomycetes</taxon>
        <taxon>Sordariomycetidae</taxon>
        <taxon>Sordariales</taxon>
        <taxon>Podosporaceae</taxon>
        <taxon>Triangularia</taxon>
    </lineage>
</organism>
<reference evidence="7" key="2">
    <citation type="submission" date="2023-05" db="EMBL/GenBank/DDBJ databases">
        <authorList>
            <consortium name="Lawrence Berkeley National Laboratory"/>
            <person name="Steindorff A."/>
            <person name="Hensen N."/>
            <person name="Bonometti L."/>
            <person name="Westerberg I."/>
            <person name="Brannstrom I.O."/>
            <person name="Guillou S."/>
            <person name="Cros-Aarteil S."/>
            <person name="Calhoun S."/>
            <person name="Haridas S."/>
            <person name="Kuo A."/>
            <person name="Mondo S."/>
            <person name="Pangilinan J."/>
            <person name="Riley R."/>
            <person name="Labutti K."/>
            <person name="Andreopoulos B."/>
            <person name="Lipzen A."/>
            <person name="Chen C."/>
            <person name="Yanf M."/>
            <person name="Daum C."/>
            <person name="Ng V."/>
            <person name="Clum A."/>
            <person name="Ohm R."/>
            <person name="Martin F."/>
            <person name="Silar P."/>
            <person name="Natvig D."/>
            <person name="Lalanne C."/>
            <person name="Gautier V."/>
            <person name="Ament-Velasquez S.L."/>
            <person name="Kruys A."/>
            <person name="Hutchinson M.I."/>
            <person name="Powell A.J."/>
            <person name="Barry K."/>
            <person name="Miller A.N."/>
            <person name="Grigoriev I.V."/>
            <person name="Debuchy R."/>
            <person name="Gladieux P."/>
            <person name="Thoren M.H."/>
            <person name="Johannesson H."/>
        </authorList>
    </citation>
    <scope>NUCLEOTIDE SEQUENCE</scope>
    <source>
        <strain evidence="7">CBS 315.58</strain>
    </source>
</reference>
<proteinExistence type="predicted"/>
<feature type="repeat" description="ANK" evidence="6">
    <location>
        <begin position="548"/>
        <end position="580"/>
    </location>
</feature>
<keyword evidence="8" id="KW-1185">Reference proteome</keyword>
<evidence type="ECO:0000256" key="1">
    <source>
        <dbReference type="ARBA" id="ARBA00022723"/>
    </source>
</evidence>
<comment type="caution">
    <text evidence="7">The sequence shown here is derived from an EMBL/GenBank/DDBJ whole genome shotgun (WGS) entry which is preliminary data.</text>
</comment>
<dbReference type="Pfam" id="PF12796">
    <property type="entry name" value="Ank_2"/>
    <property type="match status" value="5"/>
</dbReference>
<feature type="repeat" description="ANK" evidence="6">
    <location>
        <begin position="676"/>
        <end position="708"/>
    </location>
</feature>
<dbReference type="PROSITE" id="PS50297">
    <property type="entry name" value="ANK_REP_REGION"/>
    <property type="match status" value="7"/>
</dbReference>
<evidence type="ECO:0000256" key="6">
    <source>
        <dbReference type="PROSITE-ProRule" id="PRU00023"/>
    </source>
</evidence>
<dbReference type="EMBL" id="MU863886">
    <property type="protein sequence ID" value="KAK4203800.1"/>
    <property type="molecule type" value="Genomic_DNA"/>
</dbReference>
<dbReference type="Gene3D" id="3.30.60.90">
    <property type="match status" value="1"/>
</dbReference>
<dbReference type="Proteomes" id="UP001303160">
    <property type="component" value="Unassembled WGS sequence"/>
</dbReference>
<dbReference type="AlphaFoldDB" id="A0AAN7B0C4"/>
<keyword evidence="3" id="KW-0863">Zinc-finger</keyword>
<evidence type="ECO:0000256" key="5">
    <source>
        <dbReference type="ARBA" id="ARBA00023043"/>
    </source>
</evidence>
<feature type="repeat" description="ANK" evidence="6">
    <location>
        <begin position="801"/>
        <end position="828"/>
    </location>
</feature>
<dbReference type="CDD" id="cd02249">
    <property type="entry name" value="ZZ"/>
    <property type="match status" value="1"/>
</dbReference>
<gene>
    <name evidence="7" type="ORF">QBC40DRAFT_337307</name>
</gene>
<reference evidence="7" key="1">
    <citation type="journal article" date="2023" name="Mol. Phylogenet. Evol.">
        <title>Genome-scale phylogeny and comparative genomics of the fungal order Sordariales.</title>
        <authorList>
            <person name="Hensen N."/>
            <person name="Bonometti L."/>
            <person name="Westerberg I."/>
            <person name="Brannstrom I.O."/>
            <person name="Guillou S."/>
            <person name="Cros-Aarteil S."/>
            <person name="Calhoun S."/>
            <person name="Haridas S."/>
            <person name="Kuo A."/>
            <person name="Mondo S."/>
            <person name="Pangilinan J."/>
            <person name="Riley R."/>
            <person name="LaButti K."/>
            <person name="Andreopoulos B."/>
            <person name="Lipzen A."/>
            <person name="Chen C."/>
            <person name="Yan M."/>
            <person name="Daum C."/>
            <person name="Ng V."/>
            <person name="Clum A."/>
            <person name="Steindorff A."/>
            <person name="Ohm R.A."/>
            <person name="Martin F."/>
            <person name="Silar P."/>
            <person name="Natvig D.O."/>
            <person name="Lalanne C."/>
            <person name="Gautier V."/>
            <person name="Ament-Velasquez S.L."/>
            <person name="Kruys A."/>
            <person name="Hutchinson M.I."/>
            <person name="Powell A.J."/>
            <person name="Barry K."/>
            <person name="Miller A.N."/>
            <person name="Grigoriev I.V."/>
            <person name="Debuchy R."/>
            <person name="Gladieux P."/>
            <person name="Hiltunen Thoren M."/>
            <person name="Johannesson H."/>
        </authorList>
    </citation>
    <scope>NUCLEOTIDE SEQUENCE</scope>
    <source>
        <strain evidence="7">CBS 315.58</strain>
    </source>
</reference>
<dbReference type="SUPFAM" id="SSF57850">
    <property type="entry name" value="RING/U-box"/>
    <property type="match status" value="1"/>
</dbReference>
<dbReference type="PROSITE" id="PS50088">
    <property type="entry name" value="ANK_REPEAT"/>
    <property type="match status" value="7"/>
</dbReference>
<feature type="repeat" description="ANK" evidence="6">
    <location>
        <begin position="936"/>
        <end position="968"/>
    </location>
</feature>
<evidence type="ECO:0000313" key="8">
    <source>
        <dbReference type="Proteomes" id="UP001303160"/>
    </source>
</evidence>
<accession>A0AAN7B0C4</accession>
<dbReference type="Gene3D" id="1.25.40.20">
    <property type="entry name" value="Ankyrin repeat-containing domain"/>
    <property type="match status" value="4"/>
</dbReference>
<dbReference type="InterPro" id="IPR002110">
    <property type="entry name" value="Ankyrin_rpt"/>
</dbReference>
<keyword evidence="4" id="KW-0862">Zinc</keyword>
<feature type="repeat" description="ANK" evidence="6">
    <location>
        <begin position="868"/>
        <end position="900"/>
    </location>
</feature>
<keyword evidence="5 6" id="KW-0040">ANK repeat</keyword>
<dbReference type="InterPro" id="IPR036770">
    <property type="entry name" value="Ankyrin_rpt-contain_sf"/>
</dbReference>
<evidence type="ECO:0000256" key="2">
    <source>
        <dbReference type="ARBA" id="ARBA00022737"/>
    </source>
</evidence>
<dbReference type="InterPro" id="IPR043145">
    <property type="entry name" value="Znf_ZZ_sf"/>
</dbReference>
<evidence type="ECO:0000313" key="7">
    <source>
        <dbReference type="EMBL" id="KAK4203800.1"/>
    </source>
</evidence>
<dbReference type="PANTHER" id="PTHR24198:SF165">
    <property type="entry name" value="ANKYRIN REPEAT-CONTAINING PROTEIN-RELATED"/>
    <property type="match status" value="1"/>
</dbReference>